<sequence length="271" mass="31265">MAQFLPQQIDASTIRMLIFVGGIIVFLIIELIVPYRASSVSKVKRWVNNLSLAFFNSLILHLVFSTTIIATAHYVTTNKLGAMNLEYMSGLPHWLRILIILVFLDFILYIWHVLNHLMPLFWRFHRVHHSDLNMDVSTATRFHIGKLAISAVIKIALIYFVGIAITTVIIYESAIVFCAQFHHSSLKVPRWLETVLWILFVPPSMHRIHHSVIRKELNSNYGTIFSIWDRIIGTLVKVVDQSKIRIGIGAYQDTTKLNYQHLMVMPFTKLV</sequence>
<evidence type="ECO:0000256" key="2">
    <source>
        <dbReference type="ARBA" id="ARBA00022692"/>
    </source>
</evidence>
<feature type="transmembrane region" description="Helical" evidence="5">
    <location>
        <begin position="94"/>
        <end position="114"/>
    </location>
</feature>
<feature type="transmembrane region" description="Helical" evidence="5">
    <location>
        <begin position="53"/>
        <end position="74"/>
    </location>
</feature>
<feature type="transmembrane region" description="Helical" evidence="5">
    <location>
        <begin position="12"/>
        <end position="33"/>
    </location>
</feature>
<dbReference type="EMBL" id="LAZR01016043">
    <property type="protein sequence ID" value="KKM06235.1"/>
    <property type="molecule type" value="Genomic_DNA"/>
</dbReference>
<keyword evidence="3 5" id="KW-1133">Transmembrane helix</keyword>
<comment type="caution">
    <text evidence="7">The sequence shown here is derived from an EMBL/GenBank/DDBJ whole genome shotgun (WGS) entry which is preliminary data.</text>
</comment>
<accession>A0A0F9H594</accession>
<keyword evidence="4 5" id="KW-0472">Membrane</keyword>
<protein>
    <recommendedName>
        <fullName evidence="6">Fatty acid hydroxylase domain-containing protein</fullName>
    </recommendedName>
</protein>
<dbReference type="InterPro" id="IPR006694">
    <property type="entry name" value="Fatty_acid_hydroxylase"/>
</dbReference>
<comment type="subcellular location">
    <subcellularLocation>
        <location evidence="1">Membrane</location>
    </subcellularLocation>
</comment>
<dbReference type="GO" id="GO:0016491">
    <property type="term" value="F:oxidoreductase activity"/>
    <property type="evidence" value="ECO:0007669"/>
    <property type="project" value="InterPro"/>
</dbReference>
<evidence type="ECO:0000259" key="6">
    <source>
        <dbReference type="Pfam" id="PF04116"/>
    </source>
</evidence>
<organism evidence="7">
    <name type="scientific">marine sediment metagenome</name>
    <dbReference type="NCBI Taxonomy" id="412755"/>
    <lineage>
        <taxon>unclassified sequences</taxon>
        <taxon>metagenomes</taxon>
        <taxon>ecological metagenomes</taxon>
    </lineage>
</organism>
<evidence type="ECO:0000313" key="7">
    <source>
        <dbReference type="EMBL" id="KKM06235.1"/>
    </source>
</evidence>
<reference evidence="7" key="1">
    <citation type="journal article" date="2015" name="Nature">
        <title>Complex archaea that bridge the gap between prokaryotes and eukaryotes.</title>
        <authorList>
            <person name="Spang A."/>
            <person name="Saw J.H."/>
            <person name="Jorgensen S.L."/>
            <person name="Zaremba-Niedzwiedzka K."/>
            <person name="Martijn J."/>
            <person name="Lind A.E."/>
            <person name="van Eijk R."/>
            <person name="Schleper C."/>
            <person name="Guy L."/>
            <person name="Ettema T.J."/>
        </authorList>
    </citation>
    <scope>NUCLEOTIDE SEQUENCE</scope>
</reference>
<name>A0A0F9H594_9ZZZZ</name>
<dbReference type="AlphaFoldDB" id="A0A0F9H594"/>
<dbReference type="PANTHER" id="PTHR11863">
    <property type="entry name" value="STEROL DESATURASE"/>
    <property type="match status" value="1"/>
</dbReference>
<gene>
    <name evidence="7" type="ORF">LCGC14_1746040</name>
</gene>
<keyword evidence="2 5" id="KW-0812">Transmembrane</keyword>
<evidence type="ECO:0000256" key="1">
    <source>
        <dbReference type="ARBA" id="ARBA00004370"/>
    </source>
</evidence>
<evidence type="ECO:0000256" key="3">
    <source>
        <dbReference type="ARBA" id="ARBA00022989"/>
    </source>
</evidence>
<evidence type="ECO:0000256" key="5">
    <source>
        <dbReference type="SAM" id="Phobius"/>
    </source>
</evidence>
<dbReference type="InterPro" id="IPR050307">
    <property type="entry name" value="Sterol_Desaturase_Related"/>
</dbReference>
<feature type="transmembrane region" description="Helical" evidence="5">
    <location>
        <begin position="151"/>
        <end position="171"/>
    </location>
</feature>
<dbReference type="GO" id="GO:0008610">
    <property type="term" value="P:lipid biosynthetic process"/>
    <property type="evidence" value="ECO:0007669"/>
    <property type="project" value="InterPro"/>
</dbReference>
<dbReference type="GO" id="GO:0005506">
    <property type="term" value="F:iron ion binding"/>
    <property type="evidence" value="ECO:0007669"/>
    <property type="project" value="InterPro"/>
</dbReference>
<feature type="domain" description="Fatty acid hydroxylase" evidence="6">
    <location>
        <begin position="98"/>
        <end position="234"/>
    </location>
</feature>
<evidence type="ECO:0000256" key="4">
    <source>
        <dbReference type="ARBA" id="ARBA00023136"/>
    </source>
</evidence>
<dbReference type="Pfam" id="PF04116">
    <property type="entry name" value="FA_hydroxylase"/>
    <property type="match status" value="1"/>
</dbReference>
<proteinExistence type="predicted"/>
<dbReference type="GO" id="GO:0016020">
    <property type="term" value="C:membrane"/>
    <property type="evidence" value="ECO:0007669"/>
    <property type="project" value="UniProtKB-SubCell"/>
</dbReference>